<dbReference type="PANTHER" id="PTHR30287">
    <property type="entry name" value="MEMBRANE COMPONENT OF PREDICTED ABC SUPERFAMILY METABOLITE UPTAKE TRANSPORTER"/>
    <property type="match status" value="1"/>
</dbReference>
<keyword evidence="8" id="KW-0067">ATP-binding</keyword>
<dbReference type="InterPro" id="IPR038766">
    <property type="entry name" value="Membrane_comp_ABC_pdt"/>
</dbReference>
<dbReference type="GO" id="GO:0005886">
    <property type="term" value="C:plasma membrane"/>
    <property type="evidence" value="ECO:0007669"/>
    <property type="project" value="UniProtKB-SubCell"/>
</dbReference>
<evidence type="ECO:0000256" key="3">
    <source>
        <dbReference type="ARBA" id="ARBA00022692"/>
    </source>
</evidence>
<evidence type="ECO:0000256" key="6">
    <source>
        <dbReference type="SAM" id="Phobius"/>
    </source>
</evidence>
<evidence type="ECO:0000313" key="8">
    <source>
        <dbReference type="EMBL" id="KGJ52529.1"/>
    </source>
</evidence>
<protein>
    <submittedName>
        <fullName evidence="8">Macrolide ABC transporter ATP-binding protein</fullName>
    </submittedName>
</protein>
<feature type="transmembrane region" description="Helical" evidence="6">
    <location>
        <begin position="20"/>
        <end position="42"/>
    </location>
</feature>
<proteinExistence type="predicted"/>
<dbReference type="AlphaFoldDB" id="A0A099I3I6"/>
<feature type="transmembrane region" description="Helical" evidence="6">
    <location>
        <begin position="302"/>
        <end position="328"/>
    </location>
</feature>
<keyword evidence="2" id="KW-1003">Cell membrane</keyword>
<organism evidence="8 9">
    <name type="scientific">Clostridium innocuum</name>
    <dbReference type="NCBI Taxonomy" id="1522"/>
    <lineage>
        <taxon>Bacteria</taxon>
        <taxon>Bacillati</taxon>
        <taxon>Bacillota</taxon>
        <taxon>Clostridia</taxon>
        <taxon>Eubacteriales</taxon>
        <taxon>Clostridiaceae</taxon>
        <taxon>Clostridium</taxon>
    </lineage>
</organism>
<gene>
    <name evidence="8" type="ORF">CIAN88_14160</name>
</gene>
<feature type="domain" description="ABC3 transporter permease C-terminal" evidence="7">
    <location>
        <begin position="261"/>
        <end position="373"/>
    </location>
</feature>
<comment type="caution">
    <text evidence="8">The sequence shown here is derived from an EMBL/GenBank/DDBJ whole genome shotgun (WGS) entry which is preliminary data.</text>
</comment>
<dbReference type="RefSeq" id="WP_044906074.1">
    <property type="nucleotide sequence ID" value="NZ_JQIF01000063.1"/>
</dbReference>
<feature type="domain" description="ABC3 transporter permease C-terminal" evidence="7">
    <location>
        <begin position="624"/>
        <end position="737"/>
    </location>
</feature>
<evidence type="ECO:0000259" key="7">
    <source>
        <dbReference type="Pfam" id="PF02687"/>
    </source>
</evidence>
<dbReference type="PANTHER" id="PTHR30287:SF1">
    <property type="entry name" value="INNER MEMBRANE PROTEIN"/>
    <property type="match status" value="1"/>
</dbReference>
<name>A0A099I3I6_CLOIN</name>
<feature type="transmembrane region" description="Helical" evidence="6">
    <location>
        <begin position="261"/>
        <end position="281"/>
    </location>
</feature>
<feature type="transmembrane region" description="Helical" evidence="6">
    <location>
        <begin position="420"/>
        <end position="441"/>
    </location>
</feature>
<feature type="transmembrane region" description="Helical" evidence="6">
    <location>
        <begin position="353"/>
        <end position="373"/>
    </location>
</feature>
<accession>A0A099I3I6</accession>
<comment type="subcellular location">
    <subcellularLocation>
        <location evidence="1">Cell membrane</location>
        <topology evidence="1">Multi-pass membrane protein</topology>
    </subcellularLocation>
</comment>
<dbReference type="InterPro" id="IPR003838">
    <property type="entry name" value="ABC3_permease_C"/>
</dbReference>
<reference evidence="8 9" key="1">
    <citation type="submission" date="2014-08" db="EMBL/GenBank/DDBJ databases">
        <title>Clostridium innocuum, an unnegligible vancomycin-resistant pathogen causing extra-intestinal infections.</title>
        <authorList>
            <person name="Feng Y."/>
            <person name="Chiu C.-H."/>
        </authorList>
    </citation>
    <scope>NUCLEOTIDE SEQUENCE [LARGE SCALE GENOMIC DNA]</scope>
    <source>
        <strain evidence="8 9">AN88</strain>
    </source>
</reference>
<evidence type="ECO:0000256" key="5">
    <source>
        <dbReference type="ARBA" id="ARBA00023136"/>
    </source>
</evidence>
<dbReference type="Proteomes" id="UP000030008">
    <property type="component" value="Unassembled WGS sequence"/>
</dbReference>
<dbReference type="Pfam" id="PF02687">
    <property type="entry name" value="FtsX"/>
    <property type="match status" value="2"/>
</dbReference>
<feature type="transmembrane region" description="Helical" evidence="6">
    <location>
        <begin position="620"/>
        <end position="643"/>
    </location>
</feature>
<evidence type="ECO:0000256" key="1">
    <source>
        <dbReference type="ARBA" id="ARBA00004651"/>
    </source>
</evidence>
<dbReference type="EMBL" id="JQIF01000063">
    <property type="protein sequence ID" value="KGJ52529.1"/>
    <property type="molecule type" value="Genomic_DNA"/>
</dbReference>
<sequence>MRNPLHKTLKKEFLRNRSRYISLSLVLILMIGVVTGFLSVAYSAKELLIKDRISSKVEDGQLALRDRMDVKTKTKLEALGLKVYEQFYTEQSVSRDTMVRVYRKRFDINRATLHEGRMPNKQTEIALDRLFALKNGYNIRDTIRMSGKSMTITGLISVPDYTSLIQKNSDMMMDPIHFGIAIVTDTGFQTLSTDRMVYSYSYYLDDRELNDFQKQKRADDIQEICIREGAVLENLLTAQMNQAISFLPNDMGSDIPMVQTLLYIILMILAFIFVVISQTMIEEQASVIGTLLASGYTRRELLQHYMMLPTILIIVSAGIGNLIGYTLFPNLFTDMYYSNYCLPPLSIQPVSEALLSTTVMPFIFMMLILYVLLERRLRLSPLRFLRKDLRRHRQRRYIPLHGSSFFQRFRIRIILQNKGSYLVLFLGIIFASFLLMFALILTPSMEQYIRNLEADTRCDYQYLLKAPVQADGEKVTLTSLKAYYVGGDLDLDVTLYGLGPNSGYYTDMTLSSDPKSIVISSDFASKMSLQVGDAITLRNPYRDKAYSFTIQDIYPYNAGFSAYMPRNQLNQLLHEDHTYFNGYLSNQPLDIEEAYVQSVVTRSDLVKINEQMTQAFSQPLPVLTSVSIAIYLVVLYILTRLVIDRNAISMSFLKVMGYTAKEIRSLYLHATTLVVLASLTAALPLCNIALRYLMKFAFMKFTGNLSVYIPGYVYFLVFVTGGVAYLFIKALLTRRIEQMELGYALKEDV</sequence>
<feature type="transmembrane region" description="Helical" evidence="6">
    <location>
        <begin position="712"/>
        <end position="732"/>
    </location>
</feature>
<evidence type="ECO:0000313" key="9">
    <source>
        <dbReference type="Proteomes" id="UP000030008"/>
    </source>
</evidence>
<keyword evidence="3 6" id="KW-0812">Transmembrane</keyword>
<evidence type="ECO:0000256" key="2">
    <source>
        <dbReference type="ARBA" id="ARBA00022475"/>
    </source>
</evidence>
<keyword evidence="8" id="KW-0547">Nucleotide-binding</keyword>
<keyword evidence="4 6" id="KW-1133">Transmembrane helix</keyword>
<feature type="transmembrane region" description="Helical" evidence="6">
    <location>
        <begin position="666"/>
        <end position="692"/>
    </location>
</feature>
<dbReference type="GO" id="GO:0005524">
    <property type="term" value="F:ATP binding"/>
    <property type="evidence" value="ECO:0007669"/>
    <property type="project" value="UniProtKB-KW"/>
</dbReference>
<keyword evidence="5 6" id="KW-0472">Membrane</keyword>
<evidence type="ECO:0000256" key="4">
    <source>
        <dbReference type="ARBA" id="ARBA00022989"/>
    </source>
</evidence>